<dbReference type="Gene3D" id="1.10.287.110">
    <property type="entry name" value="DnaJ domain"/>
    <property type="match status" value="1"/>
</dbReference>
<keyword evidence="9" id="KW-0862">Zinc</keyword>
<dbReference type="PANTHER" id="PTHR43096">
    <property type="entry name" value="DNAJ HOMOLOG 1, MITOCHONDRIAL-RELATED"/>
    <property type="match status" value="1"/>
</dbReference>
<dbReference type="OrthoDB" id="10256793at2759"/>
<dbReference type="GO" id="GO:0042026">
    <property type="term" value="P:protein refolding"/>
    <property type="evidence" value="ECO:0007669"/>
    <property type="project" value="TreeGrafter"/>
</dbReference>
<dbReference type="EMBL" id="OB665262">
    <property type="protein sequence ID" value="CAD7232872.1"/>
    <property type="molecule type" value="Genomic_DNA"/>
</dbReference>
<accession>A0A7R8WJF5</accession>
<evidence type="ECO:0000256" key="4">
    <source>
        <dbReference type="ARBA" id="ARBA00022490"/>
    </source>
</evidence>
<evidence type="ECO:0000256" key="1">
    <source>
        <dbReference type="ARBA" id="ARBA00001947"/>
    </source>
</evidence>
<evidence type="ECO:0000256" key="8">
    <source>
        <dbReference type="ARBA" id="ARBA00022771"/>
    </source>
</evidence>
<dbReference type="Pfam" id="PF01556">
    <property type="entry name" value="DnaJ_C"/>
    <property type="match status" value="1"/>
</dbReference>
<name>A0A7R8WJF5_9CRUS</name>
<reference evidence="12" key="1">
    <citation type="submission" date="2020-11" db="EMBL/GenBank/DDBJ databases">
        <authorList>
            <person name="Tran Van P."/>
        </authorList>
    </citation>
    <scope>NUCLEOTIDE SEQUENCE</scope>
</reference>
<dbReference type="GO" id="GO:0008270">
    <property type="term" value="F:zinc ion binding"/>
    <property type="evidence" value="ECO:0007669"/>
    <property type="project" value="UniProtKB-KW"/>
</dbReference>
<organism evidence="12">
    <name type="scientific">Cyprideis torosa</name>
    <dbReference type="NCBI Taxonomy" id="163714"/>
    <lineage>
        <taxon>Eukaryota</taxon>
        <taxon>Metazoa</taxon>
        <taxon>Ecdysozoa</taxon>
        <taxon>Arthropoda</taxon>
        <taxon>Crustacea</taxon>
        <taxon>Oligostraca</taxon>
        <taxon>Ostracoda</taxon>
        <taxon>Podocopa</taxon>
        <taxon>Podocopida</taxon>
        <taxon>Cytherocopina</taxon>
        <taxon>Cytheroidea</taxon>
        <taxon>Cytherideidae</taxon>
        <taxon>Cyprideis</taxon>
    </lineage>
</organism>
<dbReference type="Gene3D" id="2.60.260.20">
    <property type="entry name" value="Urease metallochaperone UreE, N-terminal domain"/>
    <property type="match status" value="2"/>
</dbReference>
<dbReference type="GO" id="GO:0006260">
    <property type="term" value="P:DNA replication"/>
    <property type="evidence" value="ECO:0007669"/>
    <property type="project" value="UniProtKB-KW"/>
</dbReference>
<dbReference type="GO" id="GO:0005737">
    <property type="term" value="C:cytoplasm"/>
    <property type="evidence" value="ECO:0007669"/>
    <property type="project" value="UniProtKB-SubCell"/>
</dbReference>
<dbReference type="InterPro" id="IPR002939">
    <property type="entry name" value="DnaJ_C"/>
</dbReference>
<keyword evidence="7" id="KW-0677">Repeat</keyword>
<dbReference type="CDD" id="cd06257">
    <property type="entry name" value="DnaJ"/>
    <property type="match status" value="1"/>
</dbReference>
<evidence type="ECO:0000256" key="7">
    <source>
        <dbReference type="ARBA" id="ARBA00022737"/>
    </source>
</evidence>
<proteinExistence type="inferred from homology"/>
<dbReference type="CDD" id="cd10747">
    <property type="entry name" value="DnaJ_C"/>
    <property type="match status" value="1"/>
</dbReference>
<protein>
    <submittedName>
        <fullName evidence="12">Uncharacterized protein</fullName>
    </submittedName>
</protein>
<evidence type="ECO:0000256" key="2">
    <source>
        <dbReference type="ARBA" id="ARBA00004496"/>
    </source>
</evidence>
<dbReference type="GO" id="GO:0009408">
    <property type="term" value="P:response to heat"/>
    <property type="evidence" value="ECO:0007669"/>
    <property type="project" value="InterPro"/>
</dbReference>
<dbReference type="SUPFAM" id="SSF57938">
    <property type="entry name" value="DnaJ/Hsp40 cysteine-rich domain"/>
    <property type="match status" value="1"/>
</dbReference>
<sequence length="330" mass="36114">MPKDYYEVLAVSRSASGGEIKKAYRKLAMRYHPDRNSGDTEAEALFKECTEAYEVLSDDNKRQLYDTYGHEGLKNSGYSGPGNFDDIFSSFGDIFGDIFGFGGARAQARRNGPIQGNDLRYNLSITFMEAVHGVKKEVSSTCSRCDGEGQIVTEPCQDCGGLGLVDKSKTVSVKIPAGVDTGAKMRLSGEGEGGRRGGSSGDLYIVIYVEEHEFFKRDGNTIVCRLPVSMVQAALGSDVEVPTIHGKKRLSIPEGSQSGDIFTLKKEGVPSLRGRGKGDMVIELQVLTPTKLCKEQKEALENFDKLCSKHGQHKEHEGFFARIFNEVLGK</sequence>
<dbReference type="GO" id="GO:0005524">
    <property type="term" value="F:ATP binding"/>
    <property type="evidence" value="ECO:0007669"/>
    <property type="project" value="InterPro"/>
</dbReference>
<evidence type="ECO:0000256" key="9">
    <source>
        <dbReference type="ARBA" id="ARBA00022833"/>
    </source>
</evidence>
<dbReference type="Pfam" id="PF00226">
    <property type="entry name" value="DnaJ"/>
    <property type="match status" value="1"/>
</dbReference>
<dbReference type="FunFam" id="2.60.260.20:FF:000004">
    <property type="entry name" value="Molecular chaperone DnaJ"/>
    <property type="match status" value="1"/>
</dbReference>
<keyword evidence="8" id="KW-0863">Zinc-finger</keyword>
<dbReference type="SMART" id="SM00271">
    <property type="entry name" value="DnaJ"/>
    <property type="match status" value="1"/>
</dbReference>
<keyword evidence="4" id="KW-0963">Cytoplasm</keyword>
<dbReference type="AlphaFoldDB" id="A0A7R8WJF5"/>
<keyword evidence="6" id="KW-0479">Metal-binding</keyword>
<comment type="subcellular location">
    <subcellularLocation>
        <location evidence="2">Cytoplasm</location>
    </subcellularLocation>
</comment>
<evidence type="ECO:0000256" key="3">
    <source>
        <dbReference type="ARBA" id="ARBA00011738"/>
    </source>
</evidence>
<evidence type="ECO:0000256" key="5">
    <source>
        <dbReference type="ARBA" id="ARBA00022705"/>
    </source>
</evidence>
<dbReference type="InterPro" id="IPR008971">
    <property type="entry name" value="HSP40/DnaJ_pept-bd"/>
</dbReference>
<dbReference type="HAMAP" id="MF_01152">
    <property type="entry name" value="DnaJ"/>
    <property type="match status" value="1"/>
</dbReference>
<gene>
    <name evidence="12" type="ORF">CTOB1V02_LOCUS10698</name>
</gene>
<dbReference type="InterPro" id="IPR001623">
    <property type="entry name" value="DnaJ_domain"/>
</dbReference>
<dbReference type="PRINTS" id="PR00625">
    <property type="entry name" value="JDOMAIN"/>
</dbReference>
<evidence type="ECO:0000313" key="12">
    <source>
        <dbReference type="EMBL" id="CAD7232872.1"/>
    </source>
</evidence>
<evidence type="ECO:0000256" key="11">
    <source>
        <dbReference type="ARBA" id="ARBA00023186"/>
    </source>
</evidence>
<dbReference type="SUPFAM" id="SSF49493">
    <property type="entry name" value="HSP40/DnaJ peptide-binding domain"/>
    <property type="match status" value="2"/>
</dbReference>
<comment type="subunit">
    <text evidence="3">Homodimer.</text>
</comment>
<keyword evidence="5" id="KW-0235">DNA replication</keyword>
<dbReference type="PROSITE" id="PS50076">
    <property type="entry name" value="DNAJ_2"/>
    <property type="match status" value="1"/>
</dbReference>
<dbReference type="InterPro" id="IPR012724">
    <property type="entry name" value="DnaJ"/>
</dbReference>
<dbReference type="InterPro" id="IPR036410">
    <property type="entry name" value="HSP_DnaJ_Cys-rich_dom_sf"/>
</dbReference>
<keyword evidence="10" id="KW-0346">Stress response</keyword>
<evidence type="ECO:0000256" key="6">
    <source>
        <dbReference type="ARBA" id="ARBA00022723"/>
    </source>
</evidence>
<dbReference type="InterPro" id="IPR036869">
    <property type="entry name" value="J_dom_sf"/>
</dbReference>
<dbReference type="GO" id="GO:0051082">
    <property type="term" value="F:unfolded protein binding"/>
    <property type="evidence" value="ECO:0007669"/>
    <property type="project" value="InterPro"/>
</dbReference>
<evidence type="ECO:0000256" key="10">
    <source>
        <dbReference type="ARBA" id="ARBA00023016"/>
    </source>
</evidence>
<comment type="cofactor">
    <cofactor evidence="1">
        <name>Zn(2+)</name>
        <dbReference type="ChEBI" id="CHEBI:29105"/>
    </cofactor>
</comment>
<dbReference type="FunFam" id="1.10.287.110:FF:000034">
    <property type="entry name" value="Chaperone protein DnaJ"/>
    <property type="match status" value="1"/>
</dbReference>
<dbReference type="PANTHER" id="PTHR43096:SF48">
    <property type="entry name" value="CHAPERONE PROTEIN DNAJ"/>
    <property type="match status" value="1"/>
</dbReference>
<dbReference type="SUPFAM" id="SSF46565">
    <property type="entry name" value="Chaperone J-domain"/>
    <property type="match status" value="1"/>
</dbReference>
<keyword evidence="11" id="KW-0143">Chaperone</keyword>